<accession>A0ABR9J238</accession>
<dbReference type="InterPro" id="IPR013096">
    <property type="entry name" value="Cupin_2"/>
</dbReference>
<feature type="domain" description="Cupin type-2" evidence="2">
    <location>
        <begin position="37"/>
        <end position="100"/>
    </location>
</feature>
<dbReference type="Pfam" id="PF07883">
    <property type="entry name" value="Cupin_2"/>
    <property type="match status" value="1"/>
</dbReference>
<proteinExistence type="predicted"/>
<reference evidence="3 4" key="1">
    <citation type="submission" date="2020-10" db="EMBL/GenBank/DDBJ databases">
        <title>Sequencing the genomes of 1000 actinobacteria strains.</title>
        <authorList>
            <person name="Klenk H.-P."/>
        </authorList>
    </citation>
    <scope>NUCLEOTIDE SEQUENCE [LARGE SCALE GENOMIC DNA]</scope>
    <source>
        <strain evidence="3 4">DSM 7307</strain>
    </source>
</reference>
<protein>
    <submittedName>
        <fullName evidence="3">Mannose-6-phosphate isomerase-like protein (Cupin superfamily)</fullName>
    </submittedName>
</protein>
<evidence type="ECO:0000313" key="3">
    <source>
        <dbReference type="EMBL" id="MBE1509536.1"/>
    </source>
</evidence>
<evidence type="ECO:0000313" key="4">
    <source>
        <dbReference type="Proteomes" id="UP000620262"/>
    </source>
</evidence>
<dbReference type="InterPro" id="IPR014710">
    <property type="entry name" value="RmlC-like_jellyroll"/>
</dbReference>
<dbReference type="RefSeq" id="WP_192733111.1">
    <property type="nucleotide sequence ID" value="NZ_BAAAVL010000008.1"/>
</dbReference>
<dbReference type="InterPro" id="IPR051610">
    <property type="entry name" value="GPI/OXD"/>
</dbReference>
<dbReference type="Gene3D" id="2.60.120.10">
    <property type="entry name" value="Jelly Rolls"/>
    <property type="match status" value="1"/>
</dbReference>
<comment type="caution">
    <text evidence="3">The sequence shown here is derived from an EMBL/GenBank/DDBJ whole genome shotgun (WGS) entry which is preliminary data.</text>
</comment>
<gene>
    <name evidence="3" type="ORF">H4W29_006783</name>
</gene>
<name>A0ABR9J238_RHIVS</name>
<keyword evidence="1" id="KW-0479">Metal-binding</keyword>
<dbReference type="PANTHER" id="PTHR35848">
    <property type="entry name" value="OXALATE-BINDING PROTEIN"/>
    <property type="match status" value="1"/>
</dbReference>
<keyword evidence="4" id="KW-1185">Reference proteome</keyword>
<dbReference type="SUPFAM" id="SSF51182">
    <property type="entry name" value="RmlC-like cupins"/>
    <property type="match status" value="1"/>
</dbReference>
<dbReference type="InterPro" id="IPR011051">
    <property type="entry name" value="RmlC_Cupin_sf"/>
</dbReference>
<evidence type="ECO:0000256" key="1">
    <source>
        <dbReference type="ARBA" id="ARBA00022723"/>
    </source>
</evidence>
<dbReference type="EMBL" id="JADBEC010000003">
    <property type="protein sequence ID" value="MBE1509536.1"/>
    <property type="molecule type" value="Genomic_DNA"/>
</dbReference>
<sequence length="111" mass="12458">MFHVIPRESQEQFANRTIRFEGGDYGAPVSVFLIDNEPGQGPDLHVHPYTELWIVRSGKARFTVGEETLEPNVGDIVIVNAETPHCFKNVGTTRLELTCIHASPEIIQSWV</sequence>
<organism evidence="3 4">
    <name type="scientific">Rhizobium viscosum</name>
    <name type="common">Arthrobacter viscosus</name>
    <dbReference type="NCBI Taxonomy" id="1673"/>
    <lineage>
        <taxon>Bacteria</taxon>
        <taxon>Pseudomonadati</taxon>
        <taxon>Pseudomonadota</taxon>
        <taxon>Alphaproteobacteria</taxon>
        <taxon>Hyphomicrobiales</taxon>
        <taxon>Rhizobiaceae</taxon>
        <taxon>Rhizobium/Agrobacterium group</taxon>
        <taxon>Rhizobium</taxon>
    </lineage>
</organism>
<evidence type="ECO:0000259" key="2">
    <source>
        <dbReference type="Pfam" id="PF07883"/>
    </source>
</evidence>
<dbReference type="PANTHER" id="PTHR35848:SF6">
    <property type="entry name" value="CUPIN TYPE-2 DOMAIN-CONTAINING PROTEIN"/>
    <property type="match status" value="1"/>
</dbReference>
<dbReference type="Proteomes" id="UP000620262">
    <property type="component" value="Unassembled WGS sequence"/>
</dbReference>